<organism evidence="1">
    <name type="scientific">marine sediment metagenome</name>
    <dbReference type="NCBI Taxonomy" id="412755"/>
    <lineage>
        <taxon>unclassified sequences</taxon>
        <taxon>metagenomes</taxon>
        <taxon>ecological metagenomes</taxon>
    </lineage>
</organism>
<comment type="caution">
    <text evidence="1">The sequence shown here is derived from an EMBL/GenBank/DDBJ whole genome shotgun (WGS) entry which is preliminary data.</text>
</comment>
<dbReference type="AlphaFoldDB" id="X1M9N7"/>
<gene>
    <name evidence="1" type="ORF">S06H3_30370</name>
</gene>
<evidence type="ECO:0000313" key="1">
    <source>
        <dbReference type="EMBL" id="GAI28357.1"/>
    </source>
</evidence>
<reference evidence="1" key="1">
    <citation type="journal article" date="2014" name="Front. Microbiol.">
        <title>High frequency of phylogenetically diverse reductive dehalogenase-homologous genes in deep subseafloor sedimentary metagenomes.</title>
        <authorList>
            <person name="Kawai M."/>
            <person name="Futagami T."/>
            <person name="Toyoda A."/>
            <person name="Takaki Y."/>
            <person name="Nishi S."/>
            <person name="Hori S."/>
            <person name="Arai W."/>
            <person name="Tsubouchi T."/>
            <person name="Morono Y."/>
            <person name="Uchiyama I."/>
            <person name="Ito T."/>
            <person name="Fujiyama A."/>
            <person name="Inagaki F."/>
            <person name="Takami H."/>
        </authorList>
    </citation>
    <scope>NUCLEOTIDE SEQUENCE</scope>
    <source>
        <strain evidence="1">Expedition CK06-06</strain>
    </source>
</reference>
<protein>
    <submittedName>
        <fullName evidence="1">Uncharacterized protein</fullName>
    </submittedName>
</protein>
<feature type="non-terminal residue" evidence="1">
    <location>
        <position position="66"/>
    </location>
</feature>
<name>X1M9N7_9ZZZZ</name>
<sequence>MKGRIKIQWLLPAAVVVGLSVVLLLCGQWGSPASAVAQSQTPADGQILVVPIQLERNSYGLAMVDT</sequence>
<accession>X1M9N7</accession>
<proteinExistence type="predicted"/>
<dbReference type="EMBL" id="BARV01017880">
    <property type="protein sequence ID" value="GAI28357.1"/>
    <property type="molecule type" value="Genomic_DNA"/>
</dbReference>